<dbReference type="InterPro" id="IPR023404">
    <property type="entry name" value="rSAM_horseshoe"/>
</dbReference>
<dbReference type="PROSITE" id="PS50926">
    <property type="entry name" value="TRAM"/>
    <property type="match status" value="1"/>
</dbReference>
<keyword evidence="16" id="KW-1185">Reference proteome</keyword>
<evidence type="ECO:0000256" key="2">
    <source>
        <dbReference type="ARBA" id="ARBA00002399"/>
    </source>
</evidence>
<dbReference type="EMBL" id="SRMQ01000001">
    <property type="protein sequence ID" value="TGJ77698.1"/>
    <property type="molecule type" value="Genomic_DNA"/>
</dbReference>
<proteinExistence type="predicted"/>
<dbReference type="GO" id="GO:0035598">
    <property type="term" value="F:tRNA (N(6)-L-threonylcarbamoyladenosine(37)-C(2))-methylthiotransferase activity"/>
    <property type="evidence" value="ECO:0007669"/>
    <property type="project" value="UniProtKB-EC"/>
</dbReference>
<dbReference type="SFLD" id="SFLDG01082">
    <property type="entry name" value="B12-binding_domain_containing"/>
    <property type="match status" value="1"/>
</dbReference>
<accession>A0A4Z0YCR7</accession>
<dbReference type="PROSITE" id="PS51918">
    <property type="entry name" value="RADICAL_SAM"/>
    <property type="match status" value="1"/>
</dbReference>
<dbReference type="OrthoDB" id="9805215at2"/>
<dbReference type="GO" id="GO:0051539">
    <property type="term" value="F:4 iron, 4 sulfur cluster binding"/>
    <property type="evidence" value="ECO:0007669"/>
    <property type="project" value="UniProtKB-KW"/>
</dbReference>
<evidence type="ECO:0000259" key="13">
    <source>
        <dbReference type="PROSITE" id="PS51449"/>
    </source>
</evidence>
<protein>
    <recommendedName>
        <fullName evidence="3">tRNA (N(6)-L-threonylcarbamoyladenosine(37)-C(2))-methylthiotransferase</fullName>
        <ecNumber evidence="3">2.8.4.5</ecNumber>
    </recommendedName>
    <alternativeName>
        <fullName evidence="10">tRNA-t(6)A37 methylthiotransferase</fullName>
    </alternativeName>
</protein>
<dbReference type="SFLD" id="SFLDS00029">
    <property type="entry name" value="Radical_SAM"/>
    <property type="match status" value="1"/>
</dbReference>
<feature type="domain" description="Radical SAM core" evidence="14">
    <location>
        <begin position="138"/>
        <end position="366"/>
    </location>
</feature>
<comment type="cofactor">
    <cofactor evidence="1">
        <name>[4Fe-4S] cluster</name>
        <dbReference type="ChEBI" id="CHEBI:49883"/>
    </cofactor>
</comment>
<dbReference type="SMART" id="SM00729">
    <property type="entry name" value="Elp3"/>
    <property type="match status" value="1"/>
</dbReference>
<comment type="function">
    <text evidence="2">Catalyzes the methylthiolation of N6-threonylcarbamoyladenosine (t(6)A), leading to the formation of 2-methylthio-N6-threonylcarbamoyladenosine (ms(2)t(6)A) at position 37 in tRNAs that read codons beginning with adenine.</text>
</comment>
<dbReference type="PROSITE" id="PS51257">
    <property type="entry name" value="PROKAR_LIPOPROTEIN"/>
    <property type="match status" value="1"/>
</dbReference>
<dbReference type="GO" id="GO:0046872">
    <property type="term" value="F:metal ion binding"/>
    <property type="evidence" value="ECO:0007669"/>
    <property type="project" value="UniProtKB-KW"/>
</dbReference>
<evidence type="ECO:0000256" key="10">
    <source>
        <dbReference type="ARBA" id="ARBA00031213"/>
    </source>
</evidence>
<keyword evidence="8" id="KW-0408">Iron</keyword>
<dbReference type="RefSeq" id="WP_135656606.1">
    <property type="nucleotide sequence ID" value="NZ_JAJUFJ010000010.1"/>
</dbReference>
<evidence type="ECO:0000256" key="1">
    <source>
        <dbReference type="ARBA" id="ARBA00001966"/>
    </source>
</evidence>
<dbReference type="Proteomes" id="UP000297714">
    <property type="component" value="Unassembled WGS sequence"/>
</dbReference>
<dbReference type="NCBIfam" id="TIGR01579">
    <property type="entry name" value="MiaB-like-C"/>
    <property type="match status" value="1"/>
</dbReference>
<dbReference type="SFLD" id="SFLDF00295">
    <property type="entry name" value="threonylcarbamoyladenosine_tRN"/>
    <property type="match status" value="1"/>
</dbReference>
<dbReference type="InterPro" id="IPR007197">
    <property type="entry name" value="rSAM"/>
</dbReference>
<organism evidence="15 16">
    <name type="scientific">Caproiciproducens galactitolivorans</name>
    <dbReference type="NCBI Taxonomy" id="642589"/>
    <lineage>
        <taxon>Bacteria</taxon>
        <taxon>Bacillati</taxon>
        <taxon>Bacillota</taxon>
        <taxon>Clostridia</taxon>
        <taxon>Eubacteriales</taxon>
        <taxon>Acutalibacteraceae</taxon>
        <taxon>Caproiciproducens</taxon>
    </lineage>
</organism>
<dbReference type="InterPro" id="IPR034557">
    <property type="entry name" value="ThrcA_tRNA_MEthiotransferase"/>
</dbReference>
<reference evidence="15 16" key="1">
    <citation type="submission" date="2019-04" db="EMBL/GenBank/DDBJ databases">
        <authorList>
            <person name="Poehlein A."/>
            <person name="Bengelsdorf F.R."/>
            <person name="Duerre P."/>
            <person name="Daniel R."/>
        </authorList>
    </citation>
    <scope>NUCLEOTIDE SEQUENCE [LARGE SCALE GENOMIC DNA]</scope>
    <source>
        <strain evidence="15 16">BS-1</strain>
    </source>
</reference>
<keyword evidence="5 15" id="KW-0808">Transferase</keyword>
<comment type="catalytic activity">
    <reaction evidence="11">
        <text>N(6)-L-threonylcarbamoyladenosine(37) in tRNA + (sulfur carrier)-SH + AH2 + 2 S-adenosyl-L-methionine = 2-methylsulfanyl-N(6)-L-threonylcarbamoyladenosine(37) in tRNA + (sulfur carrier)-H + 5'-deoxyadenosine + L-methionine + A + S-adenosyl-L-homocysteine + 2 H(+)</text>
        <dbReference type="Rhea" id="RHEA:37075"/>
        <dbReference type="Rhea" id="RHEA-COMP:10163"/>
        <dbReference type="Rhea" id="RHEA-COMP:11092"/>
        <dbReference type="Rhea" id="RHEA-COMP:14737"/>
        <dbReference type="Rhea" id="RHEA-COMP:14739"/>
        <dbReference type="ChEBI" id="CHEBI:13193"/>
        <dbReference type="ChEBI" id="CHEBI:15378"/>
        <dbReference type="ChEBI" id="CHEBI:17319"/>
        <dbReference type="ChEBI" id="CHEBI:17499"/>
        <dbReference type="ChEBI" id="CHEBI:29917"/>
        <dbReference type="ChEBI" id="CHEBI:57844"/>
        <dbReference type="ChEBI" id="CHEBI:57856"/>
        <dbReference type="ChEBI" id="CHEBI:59789"/>
        <dbReference type="ChEBI" id="CHEBI:64428"/>
        <dbReference type="ChEBI" id="CHEBI:74418"/>
        <dbReference type="ChEBI" id="CHEBI:74420"/>
        <dbReference type="EC" id="2.8.4.5"/>
    </reaction>
</comment>
<evidence type="ECO:0000256" key="5">
    <source>
        <dbReference type="ARBA" id="ARBA00022679"/>
    </source>
</evidence>
<feature type="domain" description="TRAM" evidence="12">
    <location>
        <begin position="369"/>
        <end position="428"/>
    </location>
</feature>
<dbReference type="Gene3D" id="3.40.50.12160">
    <property type="entry name" value="Methylthiotransferase, N-terminal domain"/>
    <property type="match status" value="1"/>
</dbReference>
<evidence type="ECO:0000313" key="16">
    <source>
        <dbReference type="Proteomes" id="UP000297714"/>
    </source>
</evidence>
<sequence>MKVSVITLGCKVNQYESQAMLSQLTTAGFSACGADEESDVVLINSCTVTAMSDHKVRQALHRARRKNPDAVIVLTGCMPQAFPEAAAKLQDADIVLGNSNRSSLLPDILNYLSSRQRIVDIVPHEEASGFESMKVNQFYERTRAFVKIEDGCNRFCSYCIIPYARGRVRSKPMDELKKEINEIAANGYREIVLTGINLSAYGQDIGLHLCDAVEAACAPESIARIRLGSLEPEQLSEDVIARLSRQKKLCAQFHLSLQSGCDETLRRMNRHYNTNEYRTIVKNLRAAFPNAAITTDIMVGFPGETEEEFQKSLDFAKEICFAKVHVFAYSRRPGTKANDAPDQVTQAVKEQRSQRMIEITQKTKEDFFRRQVGLTEPVLFERECEKGVYEGYTENYTPVKTHSDESLAGRIVPVKLTQAQHDFCIGEI</sequence>
<dbReference type="Gene3D" id="3.80.30.20">
    <property type="entry name" value="tm_1862 like domain"/>
    <property type="match status" value="1"/>
</dbReference>
<feature type="domain" description="MTTase N-terminal" evidence="13">
    <location>
        <begin position="1"/>
        <end position="114"/>
    </location>
</feature>
<keyword evidence="7" id="KW-0479">Metal-binding</keyword>
<dbReference type="SFLD" id="SFLDG01061">
    <property type="entry name" value="methylthiotransferase"/>
    <property type="match status" value="1"/>
</dbReference>
<dbReference type="Pfam" id="PF00919">
    <property type="entry name" value="UPF0004"/>
    <property type="match status" value="1"/>
</dbReference>
<evidence type="ECO:0000259" key="12">
    <source>
        <dbReference type="PROSITE" id="PS50926"/>
    </source>
</evidence>
<dbReference type="InterPro" id="IPR038135">
    <property type="entry name" value="Methylthiotransferase_N_sf"/>
</dbReference>
<evidence type="ECO:0000256" key="4">
    <source>
        <dbReference type="ARBA" id="ARBA00022485"/>
    </source>
</evidence>
<evidence type="ECO:0000256" key="11">
    <source>
        <dbReference type="ARBA" id="ARBA00051661"/>
    </source>
</evidence>
<dbReference type="CDD" id="cd01335">
    <property type="entry name" value="Radical_SAM"/>
    <property type="match status" value="1"/>
</dbReference>
<gene>
    <name evidence="15" type="primary">mtaB</name>
    <name evidence="15" type="ORF">CAGA_00910</name>
</gene>
<dbReference type="InterPro" id="IPR005839">
    <property type="entry name" value="Methylthiotransferase"/>
</dbReference>
<dbReference type="AlphaFoldDB" id="A0A4Z0YCR7"/>
<evidence type="ECO:0000256" key="7">
    <source>
        <dbReference type="ARBA" id="ARBA00022723"/>
    </source>
</evidence>
<dbReference type="InterPro" id="IPR013848">
    <property type="entry name" value="Methylthiotransferase_N"/>
</dbReference>
<dbReference type="InterPro" id="IPR020612">
    <property type="entry name" value="Methylthiotransferase_CS"/>
</dbReference>
<keyword evidence="4" id="KW-0004">4Fe-4S</keyword>
<dbReference type="InterPro" id="IPR058240">
    <property type="entry name" value="rSAM_sf"/>
</dbReference>
<comment type="caution">
    <text evidence="15">The sequence shown here is derived from an EMBL/GenBank/DDBJ whole genome shotgun (WGS) entry which is preliminary data.</text>
</comment>
<evidence type="ECO:0000256" key="3">
    <source>
        <dbReference type="ARBA" id="ARBA00013273"/>
    </source>
</evidence>
<dbReference type="InterPro" id="IPR006467">
    <property type="entry name" value="MiaB-like_bact"/>
</dbReference>
<keyword evidence="9" id="KW-0411">Iron-sulfur</keyword>
<dbReference type="PROSITE" id="PS01278">
    <property type="entry name" value="MTTASE_RADICAL"/>
    <property type="match status" value="1"/>
</dbReference>
<dbReference type="InterPro" id="IPR006638">
    <property type="entry name" value="Elp3/MiaA/NifB-like_rSAM"/>
</dbReference>
<dbReference type="EC" id="2.8.4.5" evidence="3"/>
<evidence type="ECO:0000256" key="8">
    <source>
        <dbReference type="ARBA" id="ARBA00023004"/>
    </source>
</evidence>
<dbReference type="PANTHER" id="PTHR11918">
    <property type="entry name" value="RADICAL SAM PROTEINS"/>
    <property type="match status" value="1"/>
</dbReference>
<keyword evidence="6" id="KW-0949">S-adenosyl-L-methionine</keyword>
<dbReference type="Pfam" id="PF04055">
    <property type="entry name" value="Radical_SAM"/>
    <property type="match status" value="1"/>
</dbReference>
<dbReference type="PANTHER" id="PTHR11918:SF45">
    <property type="entry name" value="THREONYLCARBAMOYLADENOSINE TRNA METHYLTHIOTRANSFERASE"/>
    <property type="match status" value="1"/>
</dbReference>
<dbReference type="NCBIfam" id="TIGR00089">
    <property type="entry name" value="MiaB/RimO family radical SAM methylthiotransferase"/>
    <property type="match status" value="1"/>
</dbReference>
<evidence type="ECO:0000313" key="15">
    <source>
        <dbReference type="EMBL" id="TGJ77698.1"/>
    </source>
</evidence>
<evidence type="ECO:0000259" key="14">
    <source>
        <dbReference type="PROSITE" id="PS51918"/>
    </source>
</evidence>
<dbReference type="PROSITE" id="PS51449">
    <property type="entry name" value="MTTASE_N"/>
    <property type="match status" value="1"/>
</dbReference>
<evidence type="ECO:0000256" key="6">
    <source>
        <dbReference type="ARBA" id="ARBA00022691"/>
    </source>
</evidence>
<name>A0A4Z0YCR7_9FIRM</name>
<dbReference type="SUPFAM" id="SSF102114">
    <property type="entry name" value="Radical SAM enzymes"/>
    <property type="match status" value="1"/>
</dbReference>
<dbReference type="InterPro" id="IPR002792">
    <property type="entry name" value="TRAM_dom"/>
</dbReference>
<dbReference type="FunFam" id="3.80.30.20:FF:000001">
    <property type="entry name" value="tRNA-2-methylthio-N(6)-dimethylallyladenosine synthase 2"/>
    <property type="match status" value="1"/>
</dbReference>
<evidence type="ECO:0000256" key="9">
    <source>
        <dbReference type="ARBA" id="ARBA00023014"/>
    </source>
</evidence>